<comment type="similarity">
    <text evidence="1">Belongs to the RNA polymerase beta chain family.</text>
</comment>
<protein>
    <recommendedName>
        <fullName evidence="2">DNA-directed RNA polymerase</fullName>
        <ecNumber evidence="2">2.7.7.6</ecNumber>
    </recommendedName>
</protein>
<evidence type="ECO:0000256" key="3">
    <source>
        <dbReference type="ARBA" id="ARBA00022478"/>
    </source>
</evidence>
<dbReference type="PANTHER" id="PTHR20856">
    <property type="entry name" value="DNA-DIRECTED RNA POLYMERASE I SUBUNIT 2"/>
    <property type="match status" value="1"/>
</dbReference>
<evidence type="ECO:0000313" key="8">
    <source>
        <dbReference type="Proteomes" id="UP000541444"/>
    </source>
</evidence>
<sequence length="270" mass="29672">MDYPQMDYGINAIEEEPEEFDSTFNKGALACMINSEVGAVLAIMRRNVQWGGRFMAVNPVLYLQPFLDVVRSDETGAPITGVILSLVYKILTLNVIDLNTMNVKETMHLVVDVVTSCRFEVTDPASEVVLVKILQVLLACMKSKAAIVLNIVEGEVPLANGVASSSKPECVDDGKTVNLYNEIKVNIITNGLKYSFATENWGKANVAGTRVGVSQVLNRLTYASTLSHLRRLNSLIGREGLRIGEEPRINGLHNCRIGNESNIGILRVEY</sequence>
<dbReference type="Gene3D" id="3.90.1100.10">
    <property type="match status" value="1"/>
</dbReference>
<organism evidence="7 8">
    <name type="scientific">Kingdonia uniflora</name>
    <dbReference type="NCBI Taxonomy" id="39325"/>
    <lineage>
        <taxon>Eukaryota</taxon>
        <taxon>Viridiplantae</taxon>
        <taxon>Streptophyta</taxon>
        <taxon>Embryophyta</taxon>
        <taxon>Tracheophyta</taxon>
        <taxon>Spermatophyta</taxon>
        <taxon>Magnoliopsida</taxon>
        <taxon>Ranunculales</taxon>
        <taxon>Circaeasteraceae</taxon>
        <taxon>Kingdonia</taxon>
    </lineage>
</organism>
<dbReference type="GO" id="GO:0032549">
    <property type="term" value="F:ribonucleoside binding"/>
    <property type="evidence" value="ECO:0007669"/>
    <property type="project" value="InterPro"/>
</dbReference>
<accession>A0A7J7LTA0</accession>
<evidence type="ECO:0000313" key="7">
    <source>
        <dbReference type="EMBL" id="KAF6145762.1"/>
    </source>
</evidence>
<dbReference type="OrthoDB" id="430364at2759"/>
<evidence type="ECO:0000256" key="4">
    <source>
        <dbReference type="ARBA" id="ARBA00022679"/>
    </source>
</evidence>
<evidence type="ECO:0000256" key="2">
    <source>
        <dbReference type="ARBA" id="ARBA00012418"/>
    </source>
</evidence>
<dbReference type="InterPro" id="IPR015712">
    <property type="entry name" value="DNA-dir_RNA_pol_su2"/>
</dbReference>
<evidence type="ECO:0000256" key="5">
    <source>
        <dbReference type="ARBA" id="ARBA00022695"/>
    </source>
</evidence>
<keyword evidence="5" id="KW-0548">Nucleotidyltransferase</keyword>
<dbReference type="GO" id="GO:0003899">
    <property type="term" value="F:DNA-directed RNA polymerase activity"/>
    <property type="evidence" value="ECO:0007669"/>
    <property type="project" value="UniProtKB-EC"/>
</dbReference>
<evidence type="ECO:0000256" key="6">
    <source>
        <dbReference type="ARBA" id="ARBA00023163"/>
    </source>
</evidence>
<keyword evidence="3" id="KW-0240">DNA-directed RNA polymerase</keyword>
<gene>
    <name evidence="7" type="ORF">GIB67_016211</name>
</gene>
<keyword evidence="4" id="KW-0808">Transferase</keyword>
<keyword evidence="6" id="KW-0804">Transcription</keyword>
<dbReference type="GO" id="GO:0000428">
    <property type="term" value="C:DNA-directed RNA polymerase complex"/>
    <property type="evidence" value="ECO:0007669"/>
    <property type="project" value="UniProtKB-KW"/>
</dbReference>
<proteinExistence type="inferred from homology"/>
<dbReference type="EC" id="2.7.7.6" evidence="2"/>
<dbReference type="EMBL" id="JACGCM010002030">
    <property type="protein sequence ID" value="KAF6145762.1"/>
    <property type="molecule type" value="Genomic_DNA"/>
</dbReference>
<dbReference type="AlphaFoldDB" id="A0A7J7LTA0"/>
<evidence type="ECO:0000256" key="1">
    <source>
        <dbReference type="ARBA" id="ARBA00006835"/>
    </source>
</evidence>
<reference evidence="7 8" key="1">
    <citation type="journal article" date="2020" name="IScience">
        <title>Genome Sequencing of the Endangered Kingdonia uniflora (Circaeasteraceae, Ranunculales) Reveals Potential Mechanisms of Evolutionary Specialization.</title>
        <authorList>
            <person name="Sun Y."/>
            <person name="Deng T."/>
            <person name="Zhang A."/>
            <person name="Moore M.J."/>
            <person name="Landis J.B."/>
            <person name="Lin N."/>
            <person name="Zhang H."/>
            <person name="Zhang X."/>
            <person name="Huang J."/>
            <person name="Zhang X."/>
            <person name="Sun H."/>
            <person name="Wang H."/>
        </authorList>
    </citation>
    <scope>NUCLEOTIDE SEQUENCE [LARGE SCALE GENOMIC DNA]</scope>
    <source>
        <strain evidence="7">TB1705</strain>
        <tissue evidence="7">Leaf</tissue>
    </source>
</reference>
<keyword evidence="8" id="KW-1185">Reference proteome</keyword>
<dbReference type="GO" id="GO:0006351">
    <property type="term" value="P:DNA-templated transcription"/>
    <property type="evidence" value="ECO:0007669"/>
    <property type="project" value="InterPro"/>
</dbReference>
<name>A0A7J7LTA0_9MAGN</name>
<dbReference type="Proteomes" id="UP000541444">
    <property type="component" value="Unassembled WGS sequence"/>
</dbReference>
<comment type="caution">
    <text evidence="7">The sequence shown here is derived from an EMBL/GenBank/DDBJ whole genome shotgun (WGS) entry which is preliminary data.</text>
</comment>
<dbReference type="SUPFAM" id="SSF64484">
    <property type="entry name" value="beta and beta-prime subunits of DNA dependent RNA-polymerase"/>
    <property type="match status" value="1"/>
</dbReference>